<dbReference type="EMBL" id="BK059109">
    <property type="protein sequence ID" value="DAE31697.1"/>
    <property type="molecule type" value="Genomic_DNA"/>
</dbReference>
<keyword evidence="1" id="KW-0175">Coiled coil</keyword>
<feature type="coiled-coil region" evidence="1">
    <location>
        <begin position="133"/>
        <end position="160"/>
    </location>
</feature>
<organism evidence="2">
    <name type="scientific">virus sp. ctBM815</name>
    <dbReference type="NCBI Taxonomy" id="2825806"/>
    <lineage>
        <taxon>Viruses</taxon>
    </lineage>
</organism>
<evidence type="ECO:0000313" key="2">
    <source>
        <dbReference type="EMBL" id="DAE31697.1"/>
    </source>
</evidence>
<reference evidence="2" key="1">
    <citation type="journal article" date="2021" name="Proc. Natl. Acad. Sci. U.S.A.">
        <title>A Catalog of Tens of Thousands of Viruses from Human Metagenomes Reveals Hidden Associations with Chronic Diseases.</title>
        <authorList>
            <person name="Tisza M.J."/>
            <person name="Buck C.B."/>
        </authorList>
    </citation>
    <scope>NUCLEOTIDE SEQUENCE</scope>
    <source>
        <strain evidence="2">CtBM815</strain>
    </source>
</reference>
<protein>
    <submittedName>
        <fullName evidence="2">Uncharacterized protein</fullName>
    </submittedName>
</protein>
<evidence type="ECO:0000256" key="1">
    <source>
        <dbReference type="SAM" id="Coils"/>
    </source>
</evidence>
<accession>A0A8S5RKR4</accession>
<proteinExistence type="predicted"/>
<sequence length="168" mass="19074">MKKVNQIATINDVSLNDKLKEWNEENEAFRVQLRIAYSAESSKDEEDDDLLSLADFEEAGASVGKTYTCLINFDSLLTKKHDERAQDDALKELSKKFVGKKARFSTFDFTISELTNGKEKAINDGTHTYSSLANTYLGNVDDEENEFNKLKNRMNDMIDGDFDYGQAD</sequence>
<name>A0A8S5RKR4_9VIRU</name>